<organism evidence="1 2">
    <name type="scientific">Salinicola rhizosphaerae</name>
    <dbReference type="NCBI Taxonomy" id="1443141"/>
    <lineage>
        <taxon>Bacteria</taxon>
        <taxon>Pseudomonadati</taxon>
        <taxon>Pseudomonadota</taxon>
        <taxon>Gammaproteobacteria</taxon>
        <taxon>Oceanospirillales</taxon>
        <taxon>Halomonadaceae</taxon>
        <taxon>Salinicola</taxon>
    </lineage>
</organism>
<evidence type="ECO:0000313" key="2">
    <source>
        <dbReference type="Proteomes" id="UP000646745"/>
    </source>
</evidence>
<dbReference type="PANTHER" id="PTHR47328:SF1">
    <property type="entry name" value="RUTC FAMILY PROTEIN YOAB"/>
    <property type="match status" value="1"/>
</dbReference>
<dbReference type="SUPFAM" id="SSF55298">
    <property type="entry name" value="YjgF-like"/>
    <property type="match status" value="1"/>
</dbReference>
<dbReference type="Proteomes" id="UP000646745">
    <property type="component" value="Unassembled WGS sequence"/>
</dbReference>
<reference evidence="2" key="1">
    <citation type="journal article" date="2019" name="Int. J. Syst. Evol. Microbiol.">
        <title>The Global Catalogue of Microorganisms (GCM) 10K type strain sequencing project: providing services to taxonomists for standard genome sequencing and annotation.</title>
        <authorList>
            <consortium name="The Broad Institute Genomics Platform"/>
            <consortium name="The Broad Institute Genome Sequencing Center for Infectious Disease"/>
            <person name="Wu L."/>
            <person name="Ma J."/>
        </authorList>
    </citation>
    <scope>NUCLEOTIDE SEQUENCE [LARGE SCALE GENOMIC DNA]</scope>
    <source>
        <strain evidence="2">KCTC 32998</strain>
    </source>
</reference>
<dbReference type="Pfam" id="PF01042">
    <property type="entry name" value="Ribonuc_L-PSP"/>
    <property type="match status" value="1"/>
</dbReference>
<dbReference type="RefSeq" id="WP_189444898.1">
    <property type="nucleotide sequence ID" value="NZ_BMZI01000005.1"/>
</dbReference>
<dbReference type="InterPro" id="IPR035709">
    <property type="entry name" value="YoaB-like"/>
</dbReference>
<keyword evidence="2" id="KW-1185">Reference proteome</keyword>
<dbReference type="EMBL" id="BMZI01000005">
    <property type="protein sequence ID" value="GHB23782.1"/>
    <property type="molecule type" value="Genomic_DNA"/>
</dbReference>
<dbReference type="CDD" id="cd06150">
    <property type="entry name" value="YjgF_YER057c_UK114_like_2"/>
    <property type="match status" value="1"/>
</dbReference>
<proteinExistence type="predicted"/>
<sequence>MSDIKRRIQTPIMHRVVEANGFLFLGGVVAEDRTQDMAGQTHQILEKIDGYLAEAGSDKSKIVAATLYATDLGQKDAMNDVWTAWLDPATLPARATLGVSDLAPGALLEVVVTALK</sequence>
<dbReference type="Gene3D" id="3.30.1330.40">
    <property type="entry name" value="RutC-like"/>
    <property type="match status" value="1"/>
</dbReference>
<gene>
    <name evidence="1" type="ORF">GCM10009038_23420</name>
</gene>
<evidence type="ECO:0008006" key="3">
    <source>
        <dbReference type="Google" id="ProtNLM"/>
    </source>
</evidence>
<name>A0ABQ3E3H6_9GAMM</name>
<protein>
    <recommendedName>
        <fullName evidence="3">RidA family protein</fullName>
    </recommendedName>
</protein>
<accession>A0ABQ3E3H6</accession>
<evidence type="ECO:0000313" key="1">
    <source>
        <dbReference type="EMBL" id="GHB23782.1"/>
    </source>
</evidence>
<dbReference type="InterPro" id="IPR035959">
    <property type="entry name" value="RutC-like_sf"/>
</dbReference>
<dbReference type="InterPro" id="IPR006175">
    <property type="entry name" value="YjgF/YER057c/UK114"/>
</dbReference>
<comment type="caution">
    <text evidence="1">The sequence shown here is derived from an EMBL/GenBank/DDBJ whole genome shotgun (WGS) entry which is preliminary data.</text>
</comment>
<dbReference type="PANTHER" id="PTHR47328">
    <property type="match status" value="1"/>
</dbReference>